<dbReference type="AlphaFoldDB" id="A0A7S4SKB4"/>
<feature type="transmembrane region" description="Helical" evidence="1">
    <location>
        <begin position="93"/>
        <end position="118"/>
    </location>
</feature>
<dbReference type="EMBL" id="HBNS01047356">
    <property type="protein sequence ID" value="CAE4648063.1"/>
    <property type="molecule type" value="Transcribed_RNA"/>
</dbReference>
<organism evidence="2">
    <name type="scientific">Ditylum brightwellii</name>
    <dbReference type="NCBI Taxonomy" id="49249"/>
    <lineage>
        <taxon>Eukaryota</taxon>
        <taxon>Sar</taxon>
        <taxon>Stramenopiles</taxon>
        <taxon>Ochrophyta</taxon>
        <taxon>Bacillariophyta</taxon>
        <taxon>Mediophyceae</taxon>
        <taxon>Lithodesmiophycidae</taxon>
        <taxon>Lithodesmiales</taxon>
        <taxon>Lithodesmiaceae</taxon>
        <taxon>Ditylum</taxon>
    </lineage>
</organism>
<name>A0A7S4SKB4_9STRA</name>
<proteinExistence type="predicted"/>
<feature type="transmembrane region" description="Helical" evidence="1">
    <location>
        <begin position="139"/>
        <end position="159"/>
    </location>
</feature>
<gene>
    <name evidence="2" type="ORF">DBRI00130_LOCUS36526</name>
</gene>
<keyword evidence="1" id="KW-0812">Transmembrane</keyword>
<accession>A0A7S4SKB4</accession>
<feature type="transmembrane region" description="Helical" evidence="1">
    <location>
        <begin position="14"/>
        <end position="37"/>
    </location>
</feature>
<protein>
    <submittedName>
        <fullName evidence="2">Uncharacterized protein</fullName>
    </submittedName>
</protein>
<keyword evidence="1" id="KW-0472">Membrane</keyword>
<reference evidence="2" key="1">
    <citation type="submission" date="2021-01" db="EMBL/GenBank/DDBJ databases">
        <authorList>
            <person name="Corre E."/>
            <person name="Pelletier E."/>
            <person name="Niang G."/>
            <person name="Scheremetjew M."/>
            <person name="Finn R."/>
            <person name="Kale V."/>
            <person name="Holt S."/>
            <person name="Cochrane G."/>
            <person name="Meng A."/>
            <person name="Brown T."/>
            <person name="Cohen L."/>
        </authorList>
    </citation>
    <scope>NUCLEOTIDE SEQUENCE</scope>
    <source>
        <strain evidence="2">GSO104</strain>
    </source>
</reference>
<keyword evidence="1" id="KW-1133">Transmembrane helix</keyword>
<feature type="transmembrane region" description="Helical" evidence="1">
    <location>
        <begin position="49"/>
        <end position="70"/>
    </location>
</feature>
<sequence>MEDENALAGIENLIFLPFFIISAFLILSATFAFARAYEALLSRMPQHSLPIVILVHILAFALLPSLSILVEVDYLLGLQVSTSNDTLVDSFDIIASIPLFYILYAIFTVIAAATAFIWRKIYCYYKEKKGKNVILITTKTDFVAISVLMILVQAIIVIVELRFSLLLRN</sequence>
<evidence type="ECO:0000256" key="1">
    <source>
        <dbReference type="SAM" id="Phobius"/>
    </source>
</evidence>
<evidence type="ECO:0000313" key="2">
    <source>
        <dbReference type="EMBL" id="CAE4648063.1"/>
    </source>
</evidence>